<dbReference type="EMBL" id="JANQDX010000011">
    <property type="protein sequence ID" value="KAL0916702.1"/>
    <property type="molecule type" value="Genomic_DNA"/>
</dbReference>
<comment type="caution">
    <text evidence="1">The sequence shown here is derived from an EMBL/GenBank/DDBJ whole genome shotgun (WGS) entry which is preliminary data.</text>
</comment>
<gene>
    <name evidence="1" type="ORF">M5K25_014231</name>
</gene>
<name>A0ABD0V297_DENTH</name>
<reference evidence="1 2" key="1">
    <citation type="journal article" date="2024" name="Plant Biotechnol. J.">
        <title>Dendrobium thyrsiflorum genome and its molecular insights into genes involved in important horticultural traits.</title>
        <authorList>
            <person name="Chen B."/>
            <person name="Wang J.Y."/>
            <person name="Zheng P.J."/>
            <person name="Li K.L."/>
            <person name="Liang Y.M."/>
            <person name="Chen X.F."/>
            <person name="Zhang C."/>
            <person name="Zhao X."/>
            <person name="He X."/>
            <person name="Zhang G.Q."/>
            <person name="Liu Z.J."/>
            <person name="Xu Q."/>
        </authorList>
    </citation>
    <scope>NUCLEOTIDE SEQUENCE [LARGE SCALE GENOMIC DNA]</scope>
    <source>
        <strain evidence="1">GZMU011</strain>
    </source>
</reference>
<protein>
    <submittedName>
        <fullName evidence="1">Uncharacterized protein</fullName>
    </submittedName>
</protein>
<accession>A0ABD0V297</accession>
<dbReference type="AlphaFoldDB" id="A0ABD0V297"/>
<proteinExistence type="predicted"/>
<evidence type="ECO:0000313" key="2">
    <source>
        <dbReference type="Proteomes" id="UP001552299"/>
    </source>
</evidence>
<organism evidence="1 2">
    <name type="scientific">Dendrobium thyrsiflorum</name>
    <name type="common">Pinecone-like raceme dendrobium</name>
    <name type="synonym">Orchid</name>
    <dbReference type="NCBI Taxonomy" id="117978"/>
    <lineage>
        <taxon>Eukaryota</taxon>
        <taxon>Viridiplantae</taxon>
        <taxon>Streptophyta</taxon>
        <taxon>Embryophyta</taxon>
        <taxon>Tracheophyta</taxon>
        <taxon>Spermatophyta</taxon>
        <taxon>Magnoliopsida</taxon>
        <taxon>Liliopsida</taxon>
        <taxon>Asparagales</taxon>
        <taxon>Orchidaceae</taxon>
        <taxon>Epidendroideae</taxon>
        <taxon>Malaxideae</taxon>
        <taxon>Dendrobiinae</taxon>
        <taxon>Dendrobium</taxon>
    </lineage>
</organism>
<sequence>MELLNRSSDGMFAQHFGLVGMFWHSLEKKSGAGSVELLDRDGIFDGRLRSASFDEGKDF</sequence>
<dbReference type="Proteomes" id="UP001552299">
    <property type="component" value="Unassembled WGS sequence"/>
</dbReference>
<keyword evidence="2" id="KW-1185">Reference proteome</keyword>
<evidence type="ECO:0000313" key="1">
    <source>
        <dbReference type="EMBL" id="KAL0916702.1"/>
    </source>
</evidence>